<evidence type="ECO:0000256" key="6">
    <source>
        <dbReference type="SAM" id="Phobius"/>
    </source>
</evidence>
<reference evidence="8 9" key="1">
    <citation type="submission" date="2018-08" db="EMBL/GenBank/DDBJ databases">
        <title>Genome Lactobacillus garii FI11369.</title>
        <authorList>
            <person name="Diaz M."/>
            <person name="Narbad A."/>
        </authorList>
    </citation>
    <scope>NUCLEOTIDE SEQUENCE [LARGE SCALE GENOMIC DNA]</scope>
    <source>
        <strain evidence="8 9">FI11369</strain>
    </source>
</reference>
<protein>
    <submittedName>
        <fullName evidence="8">DNA internalization-related competence protein ComEC/Rec2</fullName>
    </submittedName>
</protein>
<dbReference type="InterPro" id="IPR004797">
    <property type="entry name" value="Competence_ComEC/Rec2"/>
</dbReference>
<feature type="domain" description="Metallo-beta-lactamase" evidence="7">
    <location>
        <begin position="492"/>
        <end position="699"/>
    </location>
</feature>
<accession>A0A426DA85</accession>
<dbReference type="Pfam" id="PF03772">
    <property type="entry name" value="Competence"/>
    <property type="match status" value="1"/>
</dbReference>
<dbReference type="SMART" id="SM00849">
    <property type="entry name" value="Lactamase_B"/>
    <property type="match status" value="1"/>
</dbReference>
<evidence type="ECO:0000313" key="8">
    <source>
        <dbReference type="EMBL" id="RRK11614.1"/>
    </source>
</evidence>
<comment type="subcellular location">
    <subcellularLocation>
        <location evidence="1">Cell membrane</location>
        <topology evidence="1">Multi-pass membrane protein</topology>
    </subcellularLocation>
</comment>
<name>A0A426DA85_9LACO</name>
<evidence type="ECO:0000259" key="7">
    <source>
        <dbReference type="SMART" id="SM00849"/>
    </source>
</evidence>
<dbReference type="InterPro" id="IPR004477">
    <property type="entry name" value="ComEC_N"/>
</dbReference>
<evidence type="ECO:0000256" key="1">
    <source>
        <dbReference type="ARBA" id="ARBA00004651"/>
    </source>
</evidence>
<evidence type="ECO:0000256" key="4">
    <source>
        <dbReference type="ARBA" id="ARBA00022989"/>
    </source>
</evidence>
<dbReference type="PANTHER" id="PTHR30619:SF7">
    <property type="entry name" value="BETA-LACTAMASE DOMAIN PROTEIN"/>
    <property type="match status" value="1"/>
</dbReference>
<dbReference type="SUPFAM" id="SSF56281">
    <property type="entry name" value="Metallo-hydrolase/oxidoreductase"/>
    <property type="match status" value="1"/>
</dbReference>
<dbReference type="PANTHER" id="PTHR30619">
    <property type="entry name" value="DNA INTERNALIZATION/COMPETENCE PROTEIN COMEC/REC2"/>
    <property type="match status" value="1"/>
</dbReference>
<feature type="transmembrane region" description="Helical" evidence="6">
    <location>
        <begin position="462"/>
        <end position="481"/>
    </location>
</feature>
<feature type="transmembrane region" description="Helical" evidence="6">
    <location>
        <begin position="430"/>
        <end position="455"/>
    </location>
</feature>
<comment type="caution">
    <text evidence="8">The sequence shown here is derived from an EMBL/GenBank/DDBJ whole genome shotgun (WGS) entry which is preliminary data.</text>
</comment>
<dbReference type="NCBIfam" id="TIGR00360">
    <property type="entry name" value="ComEC_N-term"/>
    <property type="match status" value="1"/>
</dbReference>
<dbReference type="InterPro" id="IPR025405">
    <property type="entry name" value="DUF4131"/>
</dbReference>
<feature type="transmembrane region" description="Helical" evidence="6">
    <location>
        <begin position="45"/>
        <end position="61"/>
    </location>
</feature>
<evidence type="ECO:0000256" key="2">
    <source>
        <dbReference type="ARBA" id="ARBA00022475"/>
    </source>
</evidence>
<dbReference type="Pfam" id="PF13567">
    <property type="entry name" value="DUF4131"/>
    <property type="match status" value="1"/>
</dbReference>
<dbReference type="InterPro" id="IPR036866">
    <property type="entry name" value="RibonucZ/Hydroxyglut_hydro"/>
</dbReference>
<proteinExistence type="predicted"/>
<keyword evidence="4 6" id="KW-1133">Transmembrane helix</keyword>
<dbReference type="InterPro" id="IPR035681">
    <property type="entry name" value="ComA-like_MBL"/>
</dbReference>
<dbReference type="GO" id="GO:0005886">
    <property type="term" value="C:plasma membrane"/>
    <property type="evidence" value="ECO:0007669"/>
    <property type="project" value="UniProtKB-SubCell"/>
</dbReference>
<organism evidence="8 9">
    <name type="scientific">Lactiplantibacillus garii</name>
    <dbReference type="NCBI Taxonomy" id="2306423"/>
    <lineage>
        <taxon>Bacteria</taxon>
        <taxon>Bacillati</taxon>
        <taxon>Bacillota</taxon>
        <taxon>Bacilli</taxon>
        <taxon>Lactobacillales</taxon>
        <taxon>Lactobacillaceae</taxon>
        <taxon>Lactiplantibacillus</taxon>
    </lineage>
</organism>
<dbReference type="Gene3D" id="3.60.15.10">
    <property type="entry name" value="Ribonuclease Z/Hydroxyacylglutathione hydrolase-like"/>
    <property type="match status" value="1"/>
</dbReference>
<gene>
    <name evidence="8" type="ORF">D1831_01775</name>
</gene>
<dbReference type="AlphaFoldDB" id="A0A426DA85"/>
<keyword evidence="9" id="KW-1185">Reference proteome</keyword>
<feature type="transmembrane region" description="Helical" evidence="6">
    <location>
        <begin position="267"/>
        <end position="286"/>
    </location>
</feature>
<dbReference type="RefSeq" id="WP_125071058.1">
    <property type="nucleotide sequence ID" value="NZ_QWZQ01000003.1"/>
</dbReference>
<dbReference type="GO" id="GO:0030420">
    <property type="term" value="P:establishment of competence for transformation"/>
    <property type="evidence" value="ECO:0007669"/>
    <property type="project" value="InterPro"/>
</dbReference>
<dbReference type="InterPro" id="IPR052159">
    <property type="entry name" value="Competence_DNA_uptake"/>
</dbReference>
<evidence type="ECO:0000313" key="9">
    <source>
        <dbReference type="Proteomes" id="UP000283633"/>
    </source>
</evidence>
<keyword evidence="3 6" id="KW-0812">Transmembrane</keyword>
<feature type="transmembrane region" description="Helical" evidence="6">
    <location>
        <begin position="313"/>
        <end position="342"/>
    </location>
</feature>
<evidence type="ECO:0000256" key="5">
    <source>
        <dbReference type="ARBA" id="ARBA00023136"/>
    </source>
</evidence>
<sequence length="764" mass="84621">MRAPFFAAIACGLLSSWLVGRQSVAAILLLLWLLRVGLLRDRRCLTLTVVISAVVGGWLTWQNARFERVTRSAPRVVNLTLAVQPDAVSTRGGQYQLVATTSGVGRVIVYGKLATAADKRRLNALTTRTRWQTSGTLSPVAPPTNPGQFDAPAYYRSQGIDYQYTVTRVAGVHPAVRRGGAGILDQLHQWRAGFYRACRRLPATLQVYATSLLIGLRPASFHSTMAGVQQLGLLYLFSLSGMHVILFLGMLRWLLIRLHVSLPTIDWWLLGCLPVYLVMGGGADSLQRAVITAGLPLIWQHFSHQQRGALTGWSWALIIGIVHNPLVLCQLGGQLSYGLALLLMVKPLRSPWRLAWWVQLISMPVLLIATAQWHLLTVFVNLLVAPLFSWVLLPVTLIGASLGQWLPGVAGWCDGILAAFQRVIATLATWPGLLIIGQPSATWAWALGLLSLWCLRSPTKRWFSWLAVAYGCCLVSIRFPWRGAVQFIDVGQGDSILIRQPFNRTVSLIDTGGRLKFPVPRWQNDGTTVRPRVETVTVNYLHRLGITHIDTVYLSHKDVDHIGDLGALLRLMPVKRVVVPAGMAALPKFQRLLRPAQRPPQVVEALAGMQFSDGLTAVHPFKPGKAENGDSLVLTGNFGQQRFMFTGDLDRAGERAIMTRYPQLRVDVLKLGHHGSKTASDPQVLKQLGVQRGILSVGRHNRYGHPNQETLTTLRQQHIVTYSTALQGMVTYRFTPGHWGVWQTFLKEGNLYQRTTSPQSNPQG</sequence>
<feature type="transmembrane region" description="Helical" evidence="6">
    <location>
        <begin position="354"/>
        <end position="373"/>
    </location>
</feature>
<dbReference type="CDD" id="cd07731">
    <property type="entry name" value="ComA-like_MBL-fold"/>
    <property type="match status" value="1"/>
</dbReference>
<keyword evidence="5 6" id="KW-0472">Membrane</keyword>
<dbReference type="EMBL" id="QWZQ01000003">
    <property type="protein sequence ID" value="RRK11614.1"/>
    <property type="molecule type" value="Genomic_DNA"/>
</dbReference>
<evidence type="ECO:0000256" key="3">
    <source>
        <dbReference type="ARBA" id="ARBA00022692"/>
    </source>
</evidence>
<dbReference type="Proteomes" id="UP000283633">
    <property type="component" value="Unassembled WGS sequence"/>
</dbReference>
<dbReference type="NCBIfam" id="TIGR00361">
    <property type="entry name" value="ComEC_Rec2"/>
    <property type="match status" value="1"/>
</dbReference>
<feature type="transmembrane region" description="Helical" evidence="6">
    <location>
        <begin position="379"/>
        <end position="398"/>
    </location>
</feature>
<keyword evidence="2" id="KW-1003">Cell membrane</keyword>
<dbReference type="OrthoDB" id="9761531at2"/>
<dbReference type="InterPro" id="IPR001279">
    <property type="entry name" value="Metallo-B-lactamas"/>
</dbReference>
<dbReference type="Pfam" id="PF00753">
    <property type="entry name" value="Lactamase_B"/>
    <property type="match status" value="1"/>
</dbReference>
<feature type="transmembrane region" description="Helical" evidence="6">
    <location>
        <begin position="233"/>
        <end position="255"/>
    </location>
</feature>